<dbReference type="Gene3D" id="3.40.50.720">
    <property type="entry name" value="NAD(P)-binding Rossmann-like Domain"/>
    <property type="match status" value="1"/>
</dbReference>
<protein>
    <submittedName>
        <fullName evidence="4">4-carboxy-2-hydroxymuconate-6-semialdehyde dehydrogenase</fullName>
        <ecNumber evidence="4">1.1.1.312</ecNumber>
    </submittedName>
</protein>
<dbReference type="SUPFAM" id="SSF51735">
    <property type="entry name" value="NAD(P)-binding Rossmann-fold domains"/>
    <property type="match status" value="1"/>
</dbReference>
<dbReference type="STRING" id="1307763.L21SP4_01147"/>
<dbReference type="PANTHER" id="PTHR43818">
    <property type="entry name" value="BCDNA.GH03377"/>
    <property type="match status" value="1"/>
</dbReference>
<keyword evidence="1 4" id="KW-0560">Oxidoreductase</keyword>
<sequence>MTNETTRREFMQKSGTAAAGLWLAASHAARVRAAETSSAGQINVGLVGVGEQGRVLLNAAKDLPGLNFTAVCDIWEYSQKYGRNYLRKFGHDPAVYTDYREMLEKQTDLDAVIVATPDFVHHEITIAALEAGKDVYCEKAMSNDIEKARAMVRAMKSTGRLLQIGHQRRSNPRYIHTYHNLLKKARITGTMTNANAQWNRAKVEPRGWPDKYTIPQDVLTKFGYADMQQFRNWRWYRKYGGGPIFDLGAHQIDIFNWFFGGAPRTVTADGGNDFYKDWEWYDNVMAIFEYDTPDGTARAFYQTLNTTSAGGGYWEMFMGTEGTVKIAENPKWTRVYREAHAPDWEKWFKLHYLEKMDMPGPQQAEAGKVDVRETAPLVAFKIPVTLSKPIHQPHLENFFAAMRGEEELNCPADHAFESEVAVFKVNPAIEAGRKMTITDEDLAV</sequence>
<keyword evidence="5" id="KW-1185">Reference proteome</keyword>
<organism evidence="4 5">
    <name type="scientific">Kiritimatiella glycovorans</name>
    <dbReference type="NCBI Taxonomy" id="1307763"/>
    <lineage>
        <taxon>Bacteria</taxon>
        <taxon>Pseudomonadati</taxon>
        <taxon>Kiritimatiellota</taxon>
        <taxon>Kiritimatiellia</taxon>
        <taxon>Kiritimatiellales</taxon>
        <taxon>Kiritimatiellaceae</taxon>
        <taxon>Kiritimatiella</taxon>
    </lineage>
</organism>
<feature type="domain" description="Gfo/Idh/MocA-like oxidoreductase N-terminal" evidence="2">
    <location>
        <begin position="42"/>
        <end position="166"/>
    </location>
</feature>
<evidence type="ECO:0000259" key="3">
    <source>
        <dbReference type="Pfam" id="PF22725"/>
    </source>
</evidence>
<evidence type="ECO:0000256" key="1">
    <source>
        <dbReference type="ARBA" id="ARBA00023002"/>
    </source>
</evidence>
<name>A0A0G3EG70_9BACT</name>
<dbReference type="InterPro" id="IPR050463">
    <property type="entry name" value="Gfo/Idh/MocA_oxidrdct_glycsds"/>
</dbReference>
<dbReference type="InterPro" id="IPR006311">
    <property type="entry name" value="TAT_signal"/>
</dbReference>
<accession>A0A0G3EG70</accession>
<dbReference type="InterPro" id="IPR055170">
    <property type="entry name" value="GFO_IDH_MocA-like_dom"/>
</dbReference>
<dbReference type="OrthoDB" id="9815825at2"/>
<dbReference type="Pfam" id="PF22725">
    <property type="entry name" value="GFO_IDH_MocA_C3"/>
    <property type="match status" value="1"/>
</dbReference>
<evidence type="ECO:0000313" key="5">
    <source>
        <dbReference type="Proteomes" id="UP000035268"/>
    </source>
</evidence>
<dbReference type="PANTHER" id="PTHR43818:SF11">
    <property type="entry name" value="BCDNA.GH03377"/>
    <property type="match status" value="1"/>
</dbReference>
<dbReference type="KEGG" id="vbl:L21SP4_01147"/>
<dbReference type="Proteomes" id="UP000035268">
    <property type="component" value="Chromosome"/>
</dbReference>
<feature type="domain" description="GFO/IDH/MocA-like oxidoreductase" evidence="3">
    <location>
        <begin position="223"/>
        <end position="324"/>
    </location>
</feature>
<dbReference type="Gene3D" id="3.30.360.10">
    <property type="entry name" value="Dihydrodipicolinate Reductase, domain 2"/>
    <property type="match status" value="1"/>
</dbReference>
<dbReference type="EMBL" id="CP010904">
    <property type="protein sequence ID" value="AKJ64397.1"/>
    <property type="molecule type" value="Genomic_DNA"/>
</dbReference>
<evidence type="ECO:0000313" key="4">
    <source>
        <dbReference type="EMBL" id="AKJ64397.1"/>
    </source>
</evidence>
<dbReference type="InterPro" id="IPR036291">
    <property type="entry name" value="NAD(P)-bd_dom_sf"/>
</dbReference>
<reference evidence="4 5" key="2">
    <citation type="journal article" date="2016" name="ISME J.">
        <title>Characterization of the first cultured representative of Verrucomicrobia subdivision 5 indicates the proposal of a novel phylum.</title>
        <authorList>
            <person name="Spring S."/>
            <person name="Bunk B."/>
            <person name="Sproer C."/>
            <person name="Schumann P."/>
            <person name="Rohde M."/>
            <person name="Tindall B.J."/>
            <person name="Klenk H.P."/>
        </authorList>
    </citation>
    <scope>NUCLEOTIDE SEQUENCE [LARGE SCALE GENOMIC DNA]</scope>
    <source>
        <strain evidence="4 5">L21-Fru-AB</strain>
    </source>
</reference>
<dbReference type="InterPro" id="IPR000683">
    <property type="entry name" value="Gfo/Idh/MocA-like_OxRdtase_N"/>
</dbReference>
<dbReference type="SUPFAM" id="SSF55347">
    <property type="entry name" value="Glyceraldehyde-3-phosphate dehydrogenase-like, C-terminal domain"/>
    <property type="match status" value="1"/>
</dbReference>
<evidence type="ECO:0000259" key="2">
    <source>
        <dbReference type="Pfam" id="PF01408"/>
    </source>
</evidence>
<dbReference type="GO" id="GO:0050606">
    <property type="term" value="F:4-carboxy-2-hydroxymuconate semialdehyde hemiacetal dehydrogenase activity"/>
    <property type="evidence" value="ECO:0007669"/>
    <property type="project" value="UniProtKB-EC"/>
</dbReference>
<dbReference type="RefSeq" id="WP_052881731.1">
    <property type="nucleotide sequence ID" value="NZ_CP010904.1"/>
</dbReference>
<dbReference type="EC" id="1.1.1.312" evidence="4"/>
<reference evidence="5" key="1">
    <citation type="submission" date="2015-02" db="EMBL/GenBank/DDBJ databases">
        <title>Description and complete genome sequence of the first cultured representative of the subdivision 5 of the Verrucomicrobia phylum.</title>
        <authorList>
            <person name="Spring S."/>
            <person name="Bunk B."/>
            <person name="Sproer C."/>
            <person name="Klenk H.-P."/>
        </authorList>
    </citation>
    <scope>NUCLEOTIDE SEQUENCE [LARGE SCALE GENOMIC DNA]</scope>
    <source>
        <strain evidence="5">L21-Fru-AB</strain>
    </source>
</reference>
<dbReference type="AlphaFoldDB" id="A0A0G3EG70"/>
<dbReference type="GO" id="GO:0000166">
    <property type="term" value="F:nucleotide binding"/>
    <property type="evidence" value="ECO:0007669"/>
    <property type="project" value="InterPro"/>
</dbReference>
<gene>
    <name evidence="4" type="primary">ligC_2</name>
    <name evidence="4" type="ORF">L21SP4_01147</name>
</gene>
<proteinExistence type="predicted"/>
<dbReference type="PROSITE" id="PS51318">
    <property type="entry name" value="TAT"/>
    <property type="match status" value="1"/>
</dbReference>
<dbReference type="Pfam" id="PF01408">
    <property type="entry name" value="GFO_IDH_MocA"/>
    <property type="match status" value="1"/>
</dbReference>